<dbReference type="EMBL" id="JACJPY010000002">
    <property type="protein sequence ID" value="MBD2148693.1"/>
    <property type="molecule type" value="Genomic_DNA"/>
</dbReference>
<dbReference type="InterPro" id="IPR008638">
    <property type="entry name" value="FhaB/CdiA-like_TPS"/>
</dbReference>
<dbReference type="SMART" id="SM00912">
    <property type="entry name" value="Haemagg_act"/>
    <property type="match status" value="1"/>
</dbReference>
<organism evidence="2 3">
    <name type="scientific">Pseudanabaena cinerea FACHB-1277</name>
    <dbReference type="NCBI Taxonomy" id="2949581"/>
    <lineage>
        <taxon>Bacteria</taxon>
        <taxon>Bacillati</taxon>
        <taxon>Cyanobacteriota</taxon>
        <taxon>Cyanophyceae</taxon>
        <taxon>Pseudanabaenales</taxon>
        <taxon>Pseudanabaenaceae</taxon>
        <taxon>Pseudanabaena</taxon>
        <taxon>Pseudanabaena cinerea</taxon>
    </lineage>
</organism>
<dbReference type="Proteomes" id="UP000631421">
    <property type="component" value="Unassembled WGS sequence"/>
</dbReference>
<dbReference type="SUPFAM" id="SSF51126">
    <property type="entry name" value="Pectin lyase-like"/>
    <property type="match status" value="1"/>
</dbReference>
<dbReference type="Pfam" id="PF05860">
    <property type="entry name" value="TPS"/>
    <property type="match status" value="1"/>
</dbReference>
<protein>
    <submittedName>
        <fullName evidence="2">CHAT domain-containing protein</fullName>
    </submittedName>
</protein>
<feature type="domain" description="Filamentous haemagglutinin FhaB/tRNA nuclease CdiA-like TPS" evidence="1">
    <location>
        <begin position="41"/>
        <end position="155"/>
    </location>
</feature>
<name>A0A926UQ43_9CYAN</name>
<reference evidence="2" key="2">
    <citation type="submission" date="2020-08" db="EMBL/GenBank/DDBJ databases">
        <authorList>
            <person name="Chen M."/>
            <person name="Teng W."/>
            <person name="Zhao L."/>
            <person name="Hu C."/>
            <person name="Zhou Y."/>
            <person name="Han B."/>
            <person name="Song L."/>
            <person name="Shu W."/>
        </authorList>
    </citation>
    <scope>NUCLEOTIDE SEQUENCE</scope>
    <source>
        <strain evidence="2">FACHB-1277</strain>
    </source>
</reference>
<dbReference type="InterPro" id="IPR024983">
    <property type="entry name" value="CHAT_dom"/>
</dbReference>
<reference evidence="2" key="1">
    <citation type="journal article" date="2015" name="ISME J.">
        <title>Draft Genome Sequence of Streptomyces incarnatus NRRL8089, which Produces the Nucleoside Antibiotic Sinefungin.</title>
        <authorList>
            <person name="Oshima K."/>
            <person name="Hattori M."/>
            <person name="Shimizu H."/>
            <person name="Fukuda K."/>
            <person name="Nemoto M."/>
            <person name="Inagaki K."/>
            <person name="Tamura T."/>
        </authorList>
    </citation>
    <scope>NUCLEOTIDE SEQUENCE</scope>
    <source>
        <strain evidence="2">FACHB-1277</strain>
    </source>
</reference>
<accession>A0A926UQ43</accession>
<dbReference type="InterPro" id="IPR011050">
    <property type="entry name" value="Pectin_lyase_fold/virulence"/>
</dbReference>
<proteinExistence type="predicted"/>
<dbReference type="InterPro" id="IPR012334">
    <property type="entry name" value="Pectin_lyas_fold"/>
</dbReference>
<evidence type="ECO:0000259" key="1">
    <source>
        <dbReference type="SMART" id="SM00912"/>
    </source>
</evidence>
<evidence type="ECO:0000313" key="2">
    <source>
        <dbReference type="EMBL" id="MBD2148693.1"/>
    </source>
</evidence>
<gene>
    <name evidence="2" type="ORF">H6F44_00910</name>
</gene>
<dbReference type="Gene3D" id="2.160.20.10">
    <property type="entry name" value="Single-stranded right-handed beta-helix, Pectin lyase-like"/>
    <property type="match status" value="2"/>
</dbReference>
<dbReference type="RefSeq" id="WP_190349037.1">
    <property type="nucleotide sequence ID" value="NZ_JACJPY010000002.1"/>
</dbReference>
<dbReference type="Pfam" id="PF12770">
    <property type="entry name" value="CHAT"/>
    <property type="match status" value="1"/>
</dbReference>
<comment type="caution">
    <text evidence="2">The sequence shown here is derived from an EMBL/GenBank/DDBJ whole genome shotgun (WGS) entry which is preliminary data.</text>
</comment>
<sequence>MSKSTRTLFTSLLTSCLVGHFGLILVNGEQSAWAQITLDRSTATEVNGNVIAPVGSGTVSGGNLYHSFDQFNVPQSGVTFGTGNSTVDGGKINNILNRVTGDNPSQVLGTIESRTAFPNANLYLMNPNGVVFGKDARLDIGGSFHVNTGTSLGFAGDRSFSADKANLEFPSGDPKNIKFGISQPAAIINQGNLTVDAGKSITFTAGSVINSGILTAPGGNVAVTAVTGGSVVNLRSPDLVLGLSVAKNAVPTDWNGEIASLPKLAELLTGKVEQGDRVVVKPDGTLAIVTTPTNDQLPITNGTTVISGTINTSSANANGGNVGVFGDRVAIVNSQISTTGINGGKVLIGGDLQGNGSVPNAEFTYFDRKSVVDVSALESGDGGLVIVWGDLSTRFFGLIVANAGNVSGDGGFVEVSGKRNLDYGGAVSTLAPNGNLGTLLLDPTDITLVAGGGFFAALTDVDNFADPNGTVNTLNVGLINNALSNVVLQATNNINIDQPINITGLGISFTAQAGNNINVNENITTNRGSIALLANNGATATGTGSIQSTGTNISIVTNGANFTATGFNFSNVTTINTTSSTGGGNIDINVTGAINANPSTLLSSVAGTGTGNAGNITLRALGNIQASALQAADLVGATVINGGNVTVDAGGDITIGTLGSISTRSTSGGKAGEVLLKSGGSITALGTTGINTSVIGSSFGGSQAGNVTFQAGTTINTDAVIGTSINSNTVTGNAGNITFTAGGNISATGDLIAANLGTGNAGKIDVTSTSGSITNGNIVTSSLVTASDVTLRALNNITTGYILGIGGTQGSNVSLTATNGNVAISTTGLIPSNLLGVNLDPCVGSNICTTARNGISGNITIAGNLSLTNATKLLTTGTPTGGAINLQNANINGTQNLTLDSGNGAINLGNIGANTGLGTLTINAGSILANQAIAANSISFTTTGNLTVNKIQTNLITTNAGNIILNSGGSLTLNGDLDVSSTTGTSGLISLTAVGDIFANGGITFDGRVLGGRDSQPISITSQNGNITGSGLLDVITTARNAGAVTFKAANSVLFRDIKTDGSDGTGGNVTIAATTGSITGNTILATSQGISTGSGNVSLTAARDIAIKQINSNTQNGKAGDISVKTALSSGINGLTNIQANSLSGQGGNITIESGSTLPNAGFTILAGGAIAGSTIDLRTASLLIGGDLIIDSPNSDILLGETSVQPSNFEIRNARNVTLSQRLLAEKVDITNTGILKFTDANTLIESPIFQQQSASEVQLAGEINGTTITFNSPVVLTGTAILTASDFGANQGTIAFNSTLSGGGRNLKLSANEIDFGSNVSGINALTLAPSSPGVNIQLGGTNNVAGTFTLTQNDLINVQAGGLGSLIIGGDYGAEIRIVSSIPTFLQKTTFQADGFGDVDFDTTGQISQGSIIALTPVATNGSDTITFIASQNVNISDVINAGKDIIVTSTNANVTTGRLNTATSSVLPSGNVTVTASKGSVTVSSIVTQSPNSKAGDVTIQALNNIQTTDSTIINRFGYAIASFAGAGNGGNISLTSDAGAIDVSSGLISTATTAGISGSINFRAFGNIITGAGTTPNPAVASFVTTGGTGTPNSITFTSSNGAINTSLGDVDAGGGAIAFTALNNITTSGVFSRAINGGSVKLESRSGAIDSTAGDLTTSTLGTGTGGTINLIASGNITTRGIFTNGNNGSITIQSNSGGINTSLNDLASTGSNNNIALTALQNIVTRSIFAQGDRTNIAITSTGGNVDLSLGFIQTGIDASQTGSGGALTIKSAGNILTGDLNAPNLSSSVGNVGSVSLTSDTGSIAFTGISARRANGNGNGGTVNIQANGNITSTGVVSFAGVPSIFSLTTGVFSVGNGGTVTLTSTNGSIDTRSGTVSTSSTNGTGGNIAFTSNTGAIATGNLLSNGTTQGGNILIDARTQIDVGRVSSSSSQGGGGNVTLDPIGNVTFTTIDATGNTTLGASGGNVNIVSTGGNVLGTGQLIDSLGICIGATICTNGTGTVSIQHGITSPFNLNAFLVGGAITNGTFGTINVGGLVIGAIAIPNPAGSFVQGNLTVTPGGIPSTTPIATVPVIEFSGIKESRSEVPRDRSRPTVDTSDVDRDRAGRALEIGDYGGAFDAIESAYISAYENYLGETLTLQVKNIEQLQQELDDVSKLSGSVTTAVYPIIMGDRLELLIIPPKGMSKPFREFVADAKQSAIMPVIMDFANNIRDTGSEDYMEQSQQLYNWLVRPYRDRLQALQEQYQKSDLQANPKQSAPKPNPQAATQLPPTLVFVMDGGLRVIPVAALHDGKRFLIEEYALANLPYLRATRLEKRDRTLNNVLAMGLTESVQGFSALPGVRIEVSTISSQVLKGNSYFDQEFTVDNLQEKRRQGNYGVLHLATHAQFLSDDSKGAFIQFWNERLSIDRIPKLRFDNPLIEMLTLSACQTAVGQNLGLGGLAVSSGAKSVLASLWEVSDTGTAPLMIQFYNSFPENITKAIALQRSQIGMISGGVTIKDGKIIGIPNLPPISLAKGTESNISIQHPYFWSSFILIGNWL</sequence>
<keyword evidence="3" id="KW-1185">Reference proteome</keyword>
<evidence type="ECO:0000313" key="3">
    <source>
        <dbReference type="Proteomes" id="UP000631421"/>
    </source>
</evidence>